<evidence type="ECO:0000256" key="1">
    <source>
        <dbReference type="ARBA" id="ARBA00022679"/>
    </source>
</evidence>
<dbReference type="Pfam" id="PF00583">
    <property type="entry name" value="Acetyltransf_1"/>
    <property type="match status" value="1"/>
</dbReference>
<evidence type="ECO:0000259" key="3">
    <source>
        <dbReference type="PROSITE" id="PS51186"/>
    </source>
</evidence>
<proteinExistence type="predicted"/>
<dbReference type="SUPFAM" id="SSF55729">
    <property type="entry name" value="Acyl-CoA N-acyltransferases (Nat)"/>
    <property type="match status" value="1"/>
</dbReference>
<dbReference type="Proteomes" id="UP000565205">
    <property type="component" value="Unassembled WGS sequence"/>
</dbReference>
<keyword evidence="1 4" id="KW-0808">Transferase</keyword>
<dbReference type="AlphaFoldDB" id="A0A850NPR7"/>
<comment type="caution">
    <text evidence="4">The sequence shown here is derived from an EMBL/GenBank/DDBJ whole genome shotgun (WGS) entry which is preliminary data.</text>
</comment>
<reference evidence="4 5" key="1">
    <citation type="submission" date="2020-06" db="EMBL/GenBank/DDBJ databases">
        <title>Description of novel acetic acid bacteria.</title>
        <authorList>
            <person name="Sombolestani A."/>
        </authorList>
    </citation>
    <scope>NUCLEOTIDE SEQUENCE [LARGE SCALE GENOMIC DNA]</scope>
    <source>
        <strain evidence="4 5">LMG 26838</strain>
    </source>
</reference>
<protein>
    <submittedName>
        <fullName evidence="4">GNAT family N-acetyltransferase</fullName>
    </submittedName>
</protein>
<dbReference type="Gene3D" id="3.40.630.30">
    <property type="match status" value="1"/>
</dbReference>
<dbReference type="GO" id="GO:0016747">
    <property type="term" value="F:acyltransferase activity, transferring groups other than amino-acyl groups"/>
    <property type="evidence" value="ECO:0007669"/>
    <property type="project" value="InterPro"/>
</dbReference>
<dbReference type="PANTHER" id="PTHR43877">
    <property type="entry name" value="AMINOALKYLPHOSPHONATE N-ACETYLTRANSFERASE-RELATED-RELATED"/>
    <property type="match status" value="1"/>
</dbReference>
<organism evidence="4 5">
    <name type="scientific">Endobacter medicaginis</name>
    <dbReference type="NCBI Taxonomy" id="1181271"/>
    <lineage>
        <taxon>Bacteria</taxon>
        <taxon>Pseudomonadati</taxon>
        <taxon>Pseudomonadota</taxon>
        <taxon>Alphaproteobacteria</taxon>
        <taxon>Acetobacterales</taxon>
        <taxon>Acetobacteraceae</taxon>
        <taxon>Endobacter</taxon>
    </lineage>
</organism>
<dbReference type="InterPro" id="IPR000182">
    <property type="entry name" value="GNAT_dom"/>
</dbReference>
<dbReference type="PANTHER" id="PTHR43877:SF2">
    <property type="entry name" value="AMINOALKYLPHOSPHONATE N-ACETYLTRANSFERASE-RELATED"/>
    <property type="match status" value="1"/>
</dbReference>
<keyword evidence="2" id="KW-0012">Acyltransferase</keyword>
<feature type="domain" description="N-acetyltransferase" evidence="3">
    <location>
        <begin position="5"/>
        <end position="158"/>
    </location>
</feature>
<accession>A0A850NPR7</accession>
<evidence type="ECO:0000313" key="4">
    <source>
        <dbReference type="EMBL" id="NVN31543.1"/>
    </source>
</evidence>
<sequence>MSPAITIRPESPQQTDVARLLAANSALSASLYPVEGNFALDPAAFGGPNAHVLVARGADGSALGCIGLLAVPGDVPAWGEMKSVYVSPAARGAKLGLRLIAALEAHALELGLTVIRLETGPLNPAAIELYRRAGYVERGPFGGYEPGPYSLFMERTLAANA</sequence>
<dbReference type="PROSITE" id="PS51186">
    <property type="entry name" value="GNAT"/>
    <property type="match status" value="1"/>
</dbReference>
<name>A0A850NPR7_9PROT</name>
<dbReference type="EMBL" id="JABXXQ010000407">
    <property type="protein sequence ID" value="NVN31543.1"/>
    <property type="molecule type" value="Genomic_DNA"/>
</dbReference>
<dbReference type="CDD" id="cd04301">
    <property type="entry name" value="NAT_SF"/>
    <property type="match status" value="1"/>
</dbReference>
<dbReference type="InterPro" id="IPR016181">
    <property type="entry name" value="Acyl_CoA_acyltransferase"/>
</dbReference>
<gene>
    <name evidence="4" type="ORF">HUK83_14540</name>
</gene>
<evidence type="ECO:0000313" key="5">
    <source>
        <dbReference type="Proteomes" id="UP000565205"/>
    </source>
</evidence>
<dbReference type="InterPro" id="IPR050832">
    <property type="entry name" value="Bact_Acetyltransf"/>
</dbReference>
<evidence type="ECO:0000256" key="2">
    <source>
        <dbReference type="ARBA" id="ARBA00023315"/>
    </source>
</evidence>